<keyword evidence="2" id="KW-1185">Reference proteome</keyword>
<comment type="caution">
    <text evidence="1">The sequence shown here is derived from an EMBL/GenBank/DDBJ whole genome shotgun (WGS) entry which is preliminary data.</text>
</comment>
<name>A0ABS6XCX0_9BACT</name>
<gene>
    <name evidence="1" type="ORF">KYK27_08245</name>
</gene>
<evidence type="ECO:0000313" key="2">
    <source>
        <dbReference type="Proteomes" id="UP000774935"/>
    </source>
</evidence>
<protein>
    <submittedName>
        <fullName evidence="1">Uncharacterized protein</fullName>
    </submittedName>
</protein>
<evidence type="ECO:0000313" key="1">
    <source>
        <dbReference type="EMBL" id="MBW3365030.1"/>
    </source>
</evidence>
<dbReference type="Proteomes" id="UP000774935">
    <property type="component" value="Unassembled WGS sequence"/>
</dbReference>
<dbReference type="RefSeq" id="WP_199109557.1">
    <property type="nucleotide sequence ID" value="NZ_JAHWXQ010000002.1"/>
</dbReference>
<dbReference type="EMBL" id="JAHWXQ010000002">
    <property type="protein sequence ID" value="MBW3365030.1"/>
    <property type="molecule type" value="Genomic_DNA"/>
</dbReference>
<proteinExistence type="predicted"/>
<sequence>MITTKNNQFYELNYDRNKNRVYLRINNYWKSPETVPSYLSDWEKVIALTSPGFTLLADFRNMLTHPTSVKEIHEAVVNLLVKSKISYVAEVSPIDRIAVLQVSGVLKQIGRGSIKVADIVLGENILDQLINAEL</sequence>
<organism evidence="1 2">
    <name type="scientific">Pontibacter populi</name>
    <dbReference type="NCBI Taxonomy" id="890055"/>
    <lineage>
        <taxon>Bacteria</taxon>
        <taxon>Pseudomonadati</taxon>
        <taxon>Bacteroidota</taxon>
        <taxon>Cytophagia</taxon>
        <taxon>Cytophagales</taxon>
        <taxon>Hymenobacteraceae</taxon>
        <taxon>Pontibacter</taxon>
    </lineage>
</organism>
<accession>A0ABS6XCX0</accession>
<reference evidence="1 2" key="1">
    <citation type="submission" date="2021-07" db="EMBL/GenBank/DDBJ databases">
        <authorList>
            <person name="Kim M.K."/>
        </authorList>
    </citation>
    <scope>NUCLEOTIDE SEQUENCE [LARGE SCALE GENOMIC DNA]</scope>
    <source>
        <strain evidence="1 2">HLY7-15</strain>
    </source>
</reference>